<dbReference type="PROSITE" id="PS01079">
    <property type="entry name" value="MOCF_BIOSYNTHESIS_2"/>
    <property type="match status" value="1"/>
</dbReference>
<dbReference type="InterPro" id="IPR036425">
    <property type="entry name" value="MoaB/Mog-like_dom_sf"/>
</dbReference>
<dbReference type="OrthoDB" id="4349954at2759"/>
<dbReference type="FunFam" id="2.170.190.11:FF:000001">
    <property type="entry name" value="Molybdopterin molybdenumtransferase"/>
    <property type="match status" value="1"/>
</dbReference>
<comment type="similarity">
    <text evidence="5">Belongs to the MoeA family.</text>
</comment>
<dbReference type="Gene3D" id="2.40.340.10">
    <property type="entry name" value="MoeA, C-terminal, domain IV"/>
    <property type="match status" value="1"/>
</dbReference>
<dbReference type="NCBIfam" id="TIGR00177">
    <property type="entry name" value="molyb_syn"/>
    <property type="match status" value="2"/>
</dbReference>
<gene>
    <name evidence="8" type="ORF">EX30DRAFT_339721</name>
</gene>
<dbReference type="Gene3D" id="3.90.105.10">
    <property type="entry name" value="Molybdopterin biosynthesis moea protein, domain 2"/>
    <property type="match status" value="1"/>
</dbReference>
<dbReference type="SUPFAM" id="SSF63882">
    <property type="entry name" value="MoeA N-terminal region -like"/>
    <property type="match status" value="1"/>
</dbReference>
<dbReference type="Proteomes" id="UP000298138">
    <property type="component" value="Unassembled WGS sequence"/>
</dbReference>
<keyword evidence="5" id="KW-0808">Transferase</keyword>
<reference evidence="8 9" key="1">
    <citation type="submission" date="2019-04" db="EMBL/GenBank/DDBJ databases">
        <title>Comparative genomics and transcriptomics to analyze fruiting body development in filamentous ascomycetes.</title>
        <authorList>
            <consortium name="DOE Joint Genome Institute"/>
            <person name="Lutkenhaus R."/>
            <person name="Traeger S."/>
            <person name="Breuer J."/>
            <person name="Kuo A."/>
            <person name="Lipzen A."/>
            <person name="Pangilinan J."/>
            <person name="Dilworth D."/>
            <person name="Sandor L."/>
            <person name="Poggeler S."/>
            <person name="Barry K."/>
            <person name="Grigoriev I.V."/>
            <person name="Nowrousian M."/>
        </authorList>
    </citation>
    <scope>NUCLEOTIDE SEQUENCE [LARGE SCALE GENOMIC DNA]</scope>
    <source>
        <strain evidence="8 9">CBS 389.68</strain>
    </source>
</reference>
<dbReference type="GO" id="GO:0005829">
    <property type="term" value="C:cytosol"/>
    <property type="evidence" value="ECO:0007669"/>
    <property type="project" value="TreeGrafter"/>
</dbReference>
<feature type="compositionally biased region" description="Basic residues" evidence="6">
    <location>
        <begin position="206"/>
        <end position="227"/>
    </location>
</feature>
<dbReference type="EMBL" id="ML220115">
    <property type="protein sequence ID" value="TGZ82441.1"/>
    <property type="molecule type" value="Genomic_DNA"/>
</dbReference>
<dbReference type="PROSITE" id="PS01078">
    <property type="entry name" value="MOCF_BIOSYNTHESIS_1"/>
    <property type="match status" value="1"/>
</dbReference>
<comment type="catalytic activity">
    <reaction evidence="5">
        <text>adenylyl-molybdopterin + molybdate = Mo-molybdopterin + AMP + H(+)</text>
        <dbReference type="Rhea" id="RHEA:35047"/>
        <dbReference type="ChEBI" id="CHEBI:15378"/>
        <dbReference type="ChEBI" id="CHEBI:36264"/>
        <dbReference type="ChEBI" id="CHEBI:62727"/>
        <dbReference type="ChEBI" id="CHEBI:71302"/>
        <dbReference type="ChEBI" id="CHEBI:456215"/>
    </reaction>
</comment>
<name>A0A4S2N0A6_9PEZI</name>
<feature type="domain" description="MoaB/Mog" evidence="7">
    <location>
        <begin position="7"/>
        <end position="158"/>
    </location>
</feature>
<keyword evidence="5" id="KW-0500">Molybdenum</keyword>
<dbReference type="GO" id="GO:0046872">
    <property type="term" value="F:metal ion binding"/>
    <property type="evidence" value="ECO:0007669"/>
    <property type="project" value="UniProtKB-UniRule"/>
</dbReference>
<dbReference type="Pfam" id="PF00994">
    <property type="entry name" value="MoCF_biosynth"/>
    <property type="match status" value="2"/>
</dbReference>
<dbReference type="InterPro" id="IPR036688">
    <property type="entry name" value="MoeA_C_domain_IV_sf"/>
</dbReference>
<comment type="function">
    <text evidence="5">Catalyzes two steps in the biosynthesis of the molybdenum cofactor. In the first step, molybdopterin is adenylated. Subsequently, molybdate is inserted into adenylated molybdopterin and AMP is released.</text>
</comment>
<dbReference type="InterPro" id="IPR036135">
    <property type="entry name" value="MoeA_linker/N_sf"/>
</dbReference>
<keyword evidence="9" id="KW-1185">Reference proteome</keyword>
<comment type="pathway">
    <text evidence="1 5">Cofactor biosynthesis; molybdopterin biosynthesis.</text>
</comment>
<dbReference type="PANTHER" id="PTHR10192:SF5">
    <property type="entry name" value="GEPHYRIN"/>
    <property type="match status" value="1"/>
</dbReference>
<dbReference type="Pfam" id="PF03453">
    <property type="entry name" value="MoeA_N"/>
    <property type="match status" value="1"/>
</dbReference>
<dbReference type="SUPFAM" id="SSF53218">
    <property type="entry name" value="Molybdenum cofactor biosynthesis proteins"/>
    <property type="match status" value="2"/>
</dbReference>
<sequence>MPALTVGILVVSTTASQHLTVDTSTSALTEVFEHVNGESQAAQWEVKETTIVCDDIEKIQATVKKWADEEKLNLIVTTGGTGFAVKDVTPEAVRPLLQKEAPGLVHAMLSGSLEITPFAMMSRPVAGVRNQSVIITVPGSPKGAKETLGFIVRTVPHACIQAAGMESSRKLHQGGTKQLEKTHGITEKAGHFHISHSPSGHAEHGHNHHSHGCGHSHGHQGPKRHQTVPRANDLNAAVTRRHRESPYPMIPVGEAHNLISQHTPVLSVQQKDVNADLIGYVLAEDITAPEAVPAFRASIVDGYAVIHTDGPGVYPVVAVSHAAPGAVPQLKPGQIARITTGAPLPPGATAVIMVEETAIKTMTADDKEEKEVEIFATGIAENDNVREAGSDVEAGTVILKAGTAITSSGGEIGLLASVGVSSVRVFRKPVVGVLSTGDELVDHNNPRSLEHGEIRDSNRPTLLSAIQAQGFTAVDLGIAADKSENLSSDLTRDANCDVIITTGGVSMGELDLLKPTIEQSLKGTIHFGRVAMKPGKPTTFATFPSTNAKQGDLDKLIFALPGNPASALVTFYLFVLPSLRKSAGYVEYHLPRVRVVAGNDLRIDPRPEYHRVFVKMQNDGRLAAFSTGGQRSSRIGSAAQANGVACLPAKSEVGEKREKFGYIPKGETVTAVLWGQIGGLSGLM</sequence>
<protein>
    <submittedName>
        <fullName evidence="8">Molybdenum cofactor synthesis domain-containing protein</fullName>
    </submittedName>
</protein>
<dbReference type="PANTHER" id="PTHR10192">
    <property type="entry name" value="MOLYBDOPTERIN BIOSYNTHESIS PROTEIN"/>
    <property type="match status" value="1"/>
</dbReference>
<dbReference type="InterPro" id="IPR038987">
    <property type="entry name" value="MoeA-like"/>
</dbReference>
<organism evidence="8 9">
    <name type="scientific">Ascodesmis nigricans</name>
    <dbReference type="NCBI Taxonomy" id="341454"/>
    <lineage>
        <taxon>Eukaryota</taxon>
        <taxon>Fungi</taxon>
        <taxon>Dikarya</taxon>
        <taxon>Ascomycota</taxon>
        <taxon>Pezizomycotina</taxon>
        <taxon>Pezizomycetes</taxon>
        <taxon>Pezizales</taxon>
        <taxon>Ascodesmidaceae</taxon>
        <taxon>Ascodesmis</taxon>
    </lineage>
</organism>
<dbReference type="AlphaFoldDB" id="A0A4S2N0A6"/>
<keyword evidence="4 5" id="KW-0501">Molybdenum cofactor biosynthesis</keyword>
<comment type="cofactor">
    <cofactor evidence="5">
        <name>Mg(2+)</name>
        <dbReference type="ChEBI" id="CHEBI:18420"/>
    </cofactor>
</comment>
<accession>A0A4S2N0A6</accession>
<evidence type="ECO:0000313" key="8">
    <source>
        <dbReference type="EMBL" id="TGZ82441.1"/>
    </source>
</evidence>
<dbReference type="UniPathway" id="UPA00344"/>
<evidence type="ECO:0000256" key="6">
    <source>
        <dbReference type="SAM" id="MobiDB-lite"/>
    </source>
</evidence>
<dbReference type="STRING" id="341454.A0A4S2N0A6"/>
<feature type="region of interest" description="Disordered" evidence="6">
    <location>
        <begin position="197"/>
        <end position="227"/>
    </location>
</feature>
<evidence type="ECO:0000256" key="5">
    <source>
        <dbReference type="RuleBase" id="RU365090"/>
    </source>
</evidence>
<dbReference type="GO" id="GO:0006777">
    <property type="term" value="P:Mo-molybdopterin cofactor biosynthetic process"/>
    <property type="evidence" value="ECO:0007669"/>
    <property type="project" value="UniProtKB-UniRule"/>
</dbReference>
<dbReference type="InterPro" id="IPR001453">
    <property type="entry name" value="MoaB/Mog_dom"/>
</dbReference>
<dbReference type="InterPro" id="IPR005111">
    <property type="entry name" value="MoeA_C_domain_IV"/>
</dbReference>
<dbReference type="GO" id="GO:0061598">
    <property type="term" value="F:molybdopterin adenylyltransferase activity"/>
    <property type="evidence" value="ECO:0007669"/>
    <property type="project" value="UniProtKB-UniRule"/>
</dbReference>
<keyword evidence="5" id="KW-0460">Magnesium</keyword>
<comment type="similarity">
    <text evidence="2">In the N-terminal section; belongs to the MoaB/Mog family.</text>
</comment>
<evidence type="ECO:0000256" key="2">
    <source>
        <dbReference type="ARBA" id="ARBA00007589"/>
    </source>
</evidence>
<dbReference type="InParanoid" id="A0A4S2N0A6"/>
<dbReference type="Gene3D" id="3.40.980.10">
    <property type="entry name" value="MoaB/Mog-like domain"/>
    <property type="match status" value="2"/>
</dbReference>
<dbReference type="InterPro" id="IPR008284">
    <property type="entry name" value="MoCF_biosynth_CS"/>
</dbReference>
<dbReference type="NCBIfam" id="NF045515">
    <property type="entry name" value="Glp_gephyrin"/>
    <property type="match status" value="1"/>
</dbReference>
<dbReference type="CDD" id="cd00886">
    <property type="entry name" value="MogA_MoaB"/>
    <property type="match status" value="1"/>
</dbReference>
<dbReference type="SMART" id="SM00852">
    <property type="entry name" value="MoCF_biosynth"/>
    <property type="match status" value="2"/>
</dbReference>
<dbReference type="GO" id="GO:0005524">
    <property type="term" value="F:ATP binding"/>
    <property type="evidence" value="ECO:0007669"/>
    <property type="project" value="UniProtKB-UniRule"/>
</dbReference>
<dbReference type="Gene3D" id="2.170.190.11">
    <property type="entry name" value="Molybdopterin biosynthesis moea protein, domain 3"/>
    <property type="match status" value="1"/>
</dbReference>
<evidence type="ECO:0000313" key="9">
    <source>
        <dbReference type="Proteomes" id="UP000298138"/>
    </source>
</evidence>
<keyword evidence="5" id="KW-0479">Metal-binding</keyword>
<evidence type="ECO:0000256" key="3">
    <source>
        <dbReference type="ARBA" id="ARBA00008339"/>
    </source>
</evidence>
<dbReference type="GO" id="GO:0061599">
    <property type="term" value="F:molybdopterin molybdotransferase activity"/>
    <property type="evidence" value="ECO:0007669"/>
    <property type="project" value="UniProtKB-UniRule"/>
</dbReference>
<evidence type="ECO:0000259" key="7">
    <source>
        <dbReference type="SMART" id="SM00852"/>
    </source>
</evidence>
<dbReference type="CDD" id="cd00887">
    <property type="entry name" value="MoeA"/>
    <property type="match status" value="1"/>
</dbReference>
<proteinExistence type="inferred from homology"/>
<dbReference type="InterPro" id="IPR005110">
    <property type="entry name" value="MoeA_linker/N"/>
</dbReference>
<dbReference type="Pfam" id="PF03454">
    <property type="entry name" value="MoeA_C"/>
    <property type="match status" value="1"/>
</dbReference>
<comment type="catalytic activity">
    <reaction evidence="5">
        <text>molybdopterin + ATP + H(+) = adenylyl-molybdopterin + diphosphate</text>
        <dbReference type="Rhea" id="RHEA:31331"/>
        <dbReference type="ChEBI" id="CHEBI:15378"/>
        <dbReference type="ChEBI" id="CHEBI:30616"/>
        <dbReference type="ChEBI" id="CHEBI:33019"/>
        <dbReference type="ChEBI" id="CHEBI:58698"/>
        <dbReference type="ChEBI" id="CHEBI:62727"/>
    </reaction>
</comment>
<dbReference type="SUPFAM" id="SSF63867">
    <property type="entry name" value="MoeA C-terminal domain-like"/>
    <property type="match status" value="1"/>
</dbReference>
<dbReference type="FunFam" id="3.40.980.10:FF:000011">
    <property type="entry name" value="Molybdopterin molybdenumtransferase"/>
    <property type="match status" value="1"/>
</dbReference>
<comment type="similarity">
    <text evidence="3">In the C-terminal section; belongs to the MoeA family.</text>
</comment>
<evidence type="ECO:0000256" key="1">
    <source>
        <dbReference type="ARBA" id="ARBA00005046"/>
    </source>
</evidence>
<feature type="domain" description="MoaB/Mog" evidence="7">
    <location>
        <begin position="432"/>
        <end position="581"/>
    </location>
</feature>
<evidence type="ECO:0000256" key="4">
    <source>
        <dbReference type="ARBA" id="ARBA00023150"/>
    </source>
</evidence>